<evidence type="ECO:0000259" key="4">
    <source>
        <dbReference type="PROSITE" id="PS50043"/>
    </source>
</evidence>
<organism evidence="6 7">
    <name type="scientific">Nitrolancea hollandica Lb</name>
    <dbReference type="NCBI Taxonomy" id="1129897"/>
    <lineage>
        <taxon>Bacteria</taxon>
        <taxon>Pseudomonadati</taxon>
        <taxon>Thermomicrobiota</taxon>
        <taxon>Thermomicrobia</taxon>
        <taxon>Sphaerobacterales</taxon>
        <taxon>Sphaerobacterineae</taxon>
        <taxon>Sphaerobacteraceae</taxon>
        <taxon>Nitrolancea</taxon>
    </lineage>
</organism>
<dbReference type="PANTHER" id="PTHR43214">
    <property type="entry name" value="TWO-COMPONENT RESPONSE REGULATOR"/>
    <property type="match status" value="1"/>
</dbReference>
<dbReference type="EMBL" id="CAGS01000382">
    <property type="protein sequence ID" value="CCF85075.1"/>
    <property type="molecule type" value="Genomic_DNA"/>
</dbReference>
<dbReference type="Pfam" id="PF00196">
    <property type="entry name" value="GerE"/>
    <property type="match status" value="1"/>
</dbReference>
<name>I4EK63_9BACT</name>
<evidence type="ECO:0000313" key="6">
    <source>
        <dbReference type="EMBL" id="CCF85075.1"/>
    </source>
</evidence>
<dbReference type="InterPro" id="IPR011006">
    <property type="entry name" value="CheY-like_superfamily"/>
</dbReference>
<dbReference type="CDD" id="cd06170">
    <property type="entry name" value="LuxR_C_like"/>
    <property type="match status" value="1"/>
</dbReference>
<reference evidence="6 7" key="1">
    <citation type="journal article" date="2012" name="ISME J.">
        <title>Nitrification expanded: discovery, physiology and genomics of a nitrite-oxidizing bacterium from the phylum Chloroflexi.</title>
        <authorList>
            <person name="Sorokin D.Y."/>
            <person name="Lucker S."/>
            <person name="Vejmelkova D."/>
            <person name="Kostrikina N.A."/>
            <person name="Kleerebezem R."/>
            <person name="Rijpstra W.I."/>
            <person name="Damste J.S."/>
            <person name="Le Paslier D."/>
            <person name="Muyzer G."/>
            <person name="Wagner M."/>
            <person name="van Loosdrecht M.C."/>
            <person name="Daims H."/>
        </authorList>
    </citation>
    <scope>NUCLEOTIDE SEQUENCE [LARGE SCALE GENOMIC DNA]</scope>
    <source>
        <strain evidence="7">none</strain>
    </source>
</reference>
<dbReference type="CDD" id="cd17535">
    <property type="entry name" value="REC_NarL-like"/>
    <property type="match status" value="1"/>
</dbReference>
<sequence>MFERPNSDDRPVRVVIVDDHPIMREGTRSCLEQARGIEVVGTAGEGAKALQLIAERHPDVLLLDLHLPDMSGVEVARMVHSAFPEIAILVLTGHDEAGYVRALLQMGIRGYLRKTARGEEIVAAVRSVADGKQILISESLPDSVEIGPGTLTGRELQILRLLAAGQRNSEIAAQLGVTVKTVEYHITHVLAKFGVRSRAEAVRQAQQRGILLPGERLEERW</sequence>
<dbReference type="Pfam" id="PF00072">
    <property type="entry name" value="Response_reg"/>
    <property type="match status" value="1"/>
</dbReference>
<dbReference type="Gene3D" id="3.40.50.2300">
    <property type="match status" value="1"/>
</dbReference>
<dbReference type="SUPFAM" id="SSF52172">
    <property type="entry name" value="CheY-like"/>
    <property type="match status" value="1"/>
</dbReference>
<gene>
    <name evidence="6" type="ORF">NITHO_4420013</name>
</gene>
<dbReference type="InterPro" id="IPR000792">
    <property type="entry name" value="Tscrpt_reg_LuxR_C"/>
</dbReference>
<dbReference type="GO" id="GO:0006355">
    <property type="term" value="P:regulation of DNA-templated transcription"/>
    <property type="evidence" value="ECO:0007669"/>
    <property type="project" value="InterPro"/>
</dbReference>
<protein>
    <submittedName>
        <fullName evidence="6">Two component transcriptional regulator, LuxR family</fullName>
    </submittedName>
</protein>
<evidence type="ECO:0000259" key="5">
    <source>
        <dbReference type="PROSITE" id="PS50110"/>
    </source>
</evidence>
<keyword evidence="7" id="KW-1185">Reference proteome</keyword>
<evidence type="ECO:0000256" key="3">
    <source>
        <dbReference type="PROSITE-ProRule" id="PRU00169"/>
    </source>
</evidence>
<keyword evidence="2" id="KW-0238">DNA-binding</keyword>
<feature type="domain" description="Response regulatory" evidence="5">
    <location>
        <begin position="13"/>
        <end position="129"/>
    </location>
</feature>
<dbReference type="AlphaFoldDB" id="I4EK63"/>
<dbReference type="Proteomes" id="UP000004221">
    <property type="component" value="Unassembled WGS sequence"/>
</dbReference>
<feature type="modified residue" description="4-aspartylphosphate" evidence="3">
    <location>
        <position position="64"/>
    </location>
</feature>
<keyword evidence="1 3" id="KW-0597">Phosphoprotein</keyword>
<dbReference type="PANTHER" id="PTHR43214:SF43">
    <property type="entry name" value="TWO-COMPONENT RESPONSE REGULATOR"/>
    <property type="match status" value="1"/>
</dbReference>
<evidence type="ECO:0000256" key="2">
    <source>
        <dbReference type="ARBA" id="ARBA00023125"/>
    </source>
</evidence>
<dbReference type="SUPFAM" id="SSF46894">
    <property type="entry name" value="C-terminal effector domain of the bipartite response regulators"/>
    <property type="match status" value="1"/>
</dbReference>
<dbReference type="PROSITE" id="PS00622">
    <property type="entry name" value="HTH_LUXR_1"/>
    <property type="match status" value="1"/>
</dbReference>
<comment type="caution">
    <text evidence="6">The sequence shown here is derived from an EMBL/GenBank/DDBJ whole genome shotgun (WGS) entry which is preliminary data.</text>
</comment>
<feature type="domain" description="HTH luxR-type" evidence="4">
    <location>
        <begin position="144"/>
        <end position="209"/>
    </location>
</feature>
<dbReference type="PRINTS" id="PR00038">
    <property type="entry name" value="HTHLUXR"/>
</dbReference>
<dbReference type="InterPro" id="IPR001789">
    <property type="entry name" value="Sig_transdc_resp-reg_receiver"/>
</dbReference>
<dbReference type="SMART" id="SM00448">
    <property type="entry name" value="REC"/>
    <property type="match status" value="1"/>
</dbReference>
<proteinExistence type="predicted"/>
<dbReference type="InterPro" id="IPR016032">
    <property type="entry name" value="Sig_transdc_resp-reg_C-effctor"/>
</dbReference>
<dbReference type="GO" id="GO:0000160">
    <property type="term" value="P:phosphorelay signal transduction system"/>
    <property type="evidence" value="ECO:0007669"/>
    <property type="project" value="InterPro"/>
</dbReference>
<dbReference type="GO" id="GO:0003677">
    <property type="term" value="F:DNA binding"/>
    <property type="evidence" value="ECO:0007669"/>
    <property type="project" value="UniProtKB-KW"/>
</dbReference>
<dbReference type="InterPro" id="IPR039420">
    <property type="entry name" value="WalR-like"/>
</dbReference>
<dbReference type="PROSITE" id="PS50043">
    <property type="entry name" value="HTH_LUXR_2"/>
    <property type="match status" value="1"/>
</dbReference>
<dbReference type="InterPro" id="IPR058245">
    <property type="entry name" value="NreC/VraR/RcsB-like_REC"/>
</dbReference>
<accession>I4EK63</accession>
<dbReference type="SMART" id="SM00421">
    <property type="entry name" value="HTH_LUXR"/>
    <property type="match status" value="1"/>
</dbReference>
<dbReference type="PROSITE" id="PS50110">
    <property type="entry name" value="RESPONSE_REGULATORY"/>
    <property type="match status" value="1"/>
</dbReference>
<evidence type="ECO:0000256" key="1">
    <source>
        <dbReference type="ARBA" id="ARBA00022553"/>
    </source>
</evidence>
<dbReference type="RefSeq" id="WP_008479724.1">
    <property type="nucleotide sequence ID" value="NZ_CAGS01000382.1"/>
</dbReference>
<evidence type="ECO:0000313" key="7">
    <source>
        <dbReference type="Proteomes" id="UP000004221"/>
    </source>
</evidence>